<dbReference type="HOGENOM" id="CLU_1531351_0_0_5"/>
<dbReference type="KEGG" id="rcp:RCAP_rcc01103"/>
<name>D5ARJ1_RHOCB</name>
<sequence>MTPDDIVDPLRPLQRLSDALRDTIHLRPGAQRDITPDIAQLLGTWRWAQSLDPAAPILARDLVSLCNHLDALTQAEPEPIMLADAPRIDRWCAAVVDNLPVPVGVVTGHPRLRKGARTMTSPLIRIALDKGWARTFSRYNLLGRPDRAVLAALRAKGRLRADAQFFNVPIAGGWT</sequence>
<reference key="1">
    <citation type="submission" date="2008-12" db="EMBL/GenBank/DDBJ databases">
        <title>Complete genome sequence of Rhodobacter capsulatus SB1003.</title>
        <authorList>
            <person name="Strnad H."/>
            <person name="Lapidus A."/>
            <person name="Vlcek C."/>
            <person name="Ulbrich P."/>
            <person name="Paces J."/>
            <person name="Maltsev N."/>
            <person name="Kumar V."/>
            <person name="Kogan Y."/>
            <person name="Milgram A."/>
            <person name="Rebrekov D."/>
            <person name="Mazur M."/>
            <person name="Cox R."/>
            <person name="Kyrpides N."/>
            <person name="Kolar M."/>
            <person name="Sachova J."/>
            <person name="Ridl J."/>
            <person name="Ivanova N."/>
            <person name="Kapatral V."/>
            <person name="Los T."/>
            <person name="Lykidis A."/>
            <person name="Mikhailova N."/>
            <person name="Reznik G."/>
            <person name="Vasieva O."/>
            <person name="Fonstein M."/>
            <person name="Paces V."/>
            <person name="Haselkorn R."/>
        </authorList>
    </citation>
    <scope>NUCLEOTIDE SEQUENCE</scope>
    <source>
        <strain>SB1003</strain>
    </source>
</reference>
<dbReference type="EMBL" id="CP001312">
    <property type="protein sequence ID" value="ADE84862.1"/>
    <property type="molecule type" value="Genomic_DNA"/>
</dbReference>
<dbReference type="STRING" id="272942.RCAP_rcc01103"/>
<evidence type="ECO:0000313" key="2">
    <source>
        <dbReference type="Proteomes" id="UP000002361"/>
    </source>
</evidence>
<dbReference type="InterPro" id="IPR046574">
    <property type="entry name" value="DUF6634"/>
</dbReference>
<gene>
    <name evidence="1" type="ordered locus">RCAP_rcc01103</name>
</gene>
<proteinExistence type="predicted"/>
<protein>
    <submittedName>
        <fullName evidence="1">Uncharacterized protein</fullName>
    </submittedName>
</protein>
<dbReference type="RefSeq" id="WP_013066841.1">
    <property type="nucleotide sequence ID" value="NC_014034.1"/>
</dbReference>
<accession>D5ARJ1</accession>
<evidence type="ECO:0000313" key="1">
    <source>
        <dbReference type="EMBL" id="ADE84862.1"/>
    </source>
</evidence>
<keyword evidence="2" id="KW-1185">Reference proteome</keyword>
<dbReference type="Proteomes" id="UP000002361">
    <property type="component" value="Chromosome"/>
</dbReference>
<dbReference type="OrthoDB" id="7870532at2"/>
<organism evidence="1 2">
    <name type="scientific">Rhodobacter capsulatus (strain ATCC BAA-309 / NBRC 16581 / SB1003)</name>
    <dbReference type="NCBI Taxonomy" id="272942"/>
    <lineage>
        <taxon>Bacteria</taxon>
        <taxon>Pseudomonadati</taxon>
        <taxon>Pseudomonadota</taxon>
        <taxon>Alphaproteobacteria</taxon>
        <taxon>Rhodobacterales</taxon>
        <taxon>Rhodobacter group</taxon>
        <taxon>Rhodobacter</taxon>
    </lineage>
</organism>
<dbReference type="GeneID" id="31492478"/>
<dbReference type="AlphaFoldDB" id="D5ARJ1"/>
<dbReference type="Pfam" id="PF20339">
    <property type="entry name" value="DUF6634"/>
    <property type="match status" value="1"/>
</dbReference>
<reference evidence="1 2" key="2">
    <citation type="journal article" date="2010" name="J. Bacteriol.">
        <title>Complete genome sequence of the photosynthetic purple nonsulfur bacterium Rhodobacter capsulatus SB 1003.</title>
        <authorList>
            <person name="Strnad H."/>
            <person name="Lapidus A."/>
            <person name="Paces J."/>
            <person name="Ulbrich P."/>
            <person name="Vlcek C."/>
            <person name="Paces V."/>
            <person name="Haselkorn R."/>
        </authorList>
    </citation>
    <scope>NUCLEOTIDE SEQUENCE [LARGE SCALE GENOMIC DNA]</scope>
    <source>
        <strain evidence="2">ATCC BAA-309 / NBRC 16581 / SB1003</strain>
    </source>
</reference>